<comment type="caution">
    <text evidence="1">The sequence shown here is derived from an EMBL/GenBank/DDBJ whole genome shotgun (WGS) entry which is preliminary data.</text>
</comment>
<name>C9LSE8_SELS3</name>
<reference evidence="1 2" key="1">
    <citation type="submission" date="2009-09" db="EMBL/GenBank/DDBJ databases">
        <authorList>
            <person name="Weinstock G."/>
            <person name="Sodergren E."/>
            <person name="Clifton S."/>
            <person name="Fulton L."/>
            <person name="Fulton B."/>
            <person name="Courtney L."/>
            <person name="Fronick C."/>
            <person name="Harrison M."/>
            <person name="Strong C."/>
            <person name="Farmer C."/>
            <person name="Delahaunty K."/>
            <person name="Markovic C."/>
            <person name="Hall O."/>
            <person name="Minx P."/>
            <person name="Tomlinson C."/>
            <person name="Mitreva M."/>
            <person name="Nelson J."/>
            <person name="Hou S."/>
            <person name="Wollam A."/>
            <person name="Pepin K.H."/>
            <person name="Johnson M."/>
            <person name="Bhonagiri V."/>
            <person name="Nash W.E."/>
            <person name="Warren W."/>
            <person name="Chinwalla A."/>
            <person name="Mardis E.R."/>
            <person name="Wilson R.K."/>
        </authorList>
    </citation>
    <scope>NUCLEOTIDE SEQUENCE [LARGE SCALE GENOMIC DNA]</scope>
    <source>
        <strain evidence="2">ATCC 35185 / DSM 20758 / VPI D19B-28</strain>
    </source>
</reference>
<gene>
    <name evidence="1" type="ORF">SELSPUOL_00372</name>
</gene>
<dbReference type="EMBL" id="ACKP02000010">
    <property type="protein sequence ID" value="EEX78188.1"/>
    <property type="molecule type" value="Genomic_DNA"/>
</dbReference>
<organism evidence="1 2">
    <name type="scientific">Selenomonas sputigena (strain ATCC 35185 / DSM 20758 / CCUG 44933 / VPI D19B-28)</name>
    <dbReference type="NCBI Taxonomy" id="546271"/>
    <lineage>
        <taxon>Bacteria</taxon>
        <taxon>Bacillati</taxon>
        <taxon>Bacillota</taxon>
        <taxon>Negativicutes</taxon>
        <taxon>Selenomonadales</taxon>
        <taxon>Selenomonadaceae</taxon>
        <taxon>Selenomonas</taxon>
    </lineage>
</organism>
<sequence length="185" mass="21588">MKARTATGIFPAEDDMDPKIIEEIEQYLKTHFFDLDGLRKAGWKFSYSAPGSGRLGQLRKKLDKILARFEDSFAQRLMKLIREKGRDEVEVYKKAQLDRRLFSKLRRDARYTPSKRHILALVMALELDMKEAEDLLRRAGYALSETKKEDVIVQYFIERGEYDLFLINDVLDYYGLPVLGDSAVR</sequence>
<dbReference type="AlphaFoldDB" id="C9LSE8"/>
<dbReference type="eggNOG" id="COG2110">
    <property type="taxonomic scope" value="Bacteria"/>
</dbReference>
<protein>
    <submittedName>
        <fullName evidence="1">Uncharacterized protein</fullName>
    </submittedName>
</protein>
<proteinExistence type="predicted"/>
<dbReference type="STRING" id="546271.Selsp_1781"/>
<dbReference type="Proteomes" id="UP000003505">
    <property type="component" value="Unassembled WGS sequence"/>
</dbReference>
<accession>C9LSE8</accession>
<evidence type="ECO:0000313" key="1">
    <source>
        <dbReference type="EMBL" id="EEX78188.1"/>
    </source>
</evidence>
<evidence type="ECO:0000313" key="2">
    <source>
        <dbReference type="Proteomes" id="UP000003505"/>
    </source>
</evidence>